<evidence type="ECO:0000313" key="3">
    <source>
        <dbReference type="EMBL" id="QED46426.1"/>
    </source>
</evidence>
<dbReference type="AlphaFoldDB" id="A0A5B8Z517"/>
<proteinExistence type="predicted"/>
<feature type="region of interest" description="Disordered" evidence="1">
    <location>
        <begin position="48"/>
        <end position="69"/>
    </location>
</feature>
<evidence type="ECO:0000256" key="1">
    <source>
        <dbReference type="SAM" id="MobiDB-lite"/>
    </source>
</evidence>
<keyword evidence="2" id="KW-0732">Signal</keyword>
<evidence type="ECO:0000313" key="4">
    <source>
        <dbReference type="Proteomes" id="UP000321555"/>
    </source>
</evidence>
<feature type="chain" id="PRO_5022803343" description="DUF2273 domain-containing protein" evidence="2">
    <location>
        <begin position="23"/>
        <end position="69"/>
    </location>
</feature>
<dbReference type="KEGG" id="bda:FSZ17_03605"/>
<name>A0A5B8Z517_CYTDA</name>
<gene>
    <name evidence="3" type="ORF">FSZ17_03605</name>
</gene>
<keyword evidence="4" id="KW-1185">Reference proteome</keyword>
<protein>
    <recommendedName>
        <fullName evidence="5">DUF2273 domain-containing protein</fullName>
    </recommendedName>
</protein>
<accession>A0A5B8Z517</accession>
<reference evidence="4" key="1">
    <citation type="submission" date="2019-08" db="EMBL/GenBank/DDBJ databases">
        <authorList>
            <person name="Zheng X."/>
        </authorList>
    </citation>
    <scope>NUCLEOTIDE SEQUENCE [LARGE SCALE GENOMIC DNA]</scope>
    <source>
        <strain evidence="4">FJAT-25496</strain>
    </source>
</reference>
<dbReference type="Proteomes" id="UP000321555">
    <property type="component" value="Chromosome"/>
</dbReference>
<evidence type="ECO:0008006" key="5">
    <source>
        <dbReference type="Google" id="ProtNLM"/>
    </source>
</evidence>
<evidence type="ECO:0000256" key="2">
    <source>
        <dbReference type="SAM" id="SignalP"/>
    </source>
</evidence>
<feature type="signal peptide" evidence="2">
    <location>
        <begin position="1"/>
        <end position="22"/>
    </location>
</feature>
<dbReference type="EMBL" id="CP042593">
    <property type="protein sequence ID" value="QED46426.1"/>
    <property type="molecule type" value="Genomic_DNA"/>
</dbReference>
<feature type="compositionally biased region" description="Polar residues" evidence="1">
    <location>
        <begin position="48"/>
        <end position="57"/>
    </location>
</feature>
<dbReference type="RefSeq" id="WP_057776309.1">
    <property type="nucleotide sequence ID" value="NZ_CP042593.1"/>
</dbReference>
<organism evidence="3 4">
    <name type="scientific">Cytobacillus dafuensis</name>
    <name type="common">Bacillus dafuensis</name>
    <dbReference type="NCBI Taxonomy" id="1742359"/>
    <lineage>
        <taxon>Bacteria</taxon>
        <taxon>Bacillati</taxon>
        <taxon>Bacillota</taxon>
        <taxon>Bacilli</taxon>
        <taxon>Bacillales</taxon>
        <taxon>Bacillaceae</taxon>
        <taxon>Cytobacillus</taxon>
    </lineage>
</organism>
<sequence>MLVTTALTIALFTLASSGGIIAAGFTGFGAAMVAKDVLDSSGYHRQYDQTQKASSASGWKKQNKSRHKN</sequence>